<sequence>MSLDLLLTLNTIEVLENYIDKIRPSEELRDQLDIGYKIENQSIIIFESRPYFHRPNERFESTIAKATFVKTQDHWKVFWQRSDSKWHVYEPHPFVRTINQFVALVEQDDYHCFWG</sequence>
<reference evidence="1 2" key="1">
    <citation type="journal article" date="2010" name="Stand. Genomic Sci.">
        <title>Complete genome sequence of Spirosoma linguale type strain (1).</title>
        <authorList>
            <person name="Lail K."/>
            <person name="Sikorski J."/>
            <person name="Saunders E."/>
            <person name="Lapidus A."/>
            <person name="Glavina Del Rio T."/>
            <person name="Copeland A."/>
            <person name="Tice H."/>
            <person name="Cheng J.-F."/>
            <person name="Lucas S."/>
            <person name="Nolan M."/>
            <person name="Bruce D."/>
            <person name="Goodwin L."/>
            <person name="Pitluck S."/>
            <person name="Ivanova N."/>
            <person name="Mavromatis K."/>
            <person name="Ovchinnikova G."/>
            <person name="Pati A."/>
            <person name="Chen A."/>
            <person name="Palaniappan K."/>
            <person name="Land M."/>
            <person name="Hauser L."/>
            <person name="Chang Y.-J."/>
            <person name="Jeffries C.D."/>
            <person name="Chain P."/>
            <person name="Brettin T."/>
            <person name="Detter J.C."/>
            <person name="Schuetze A."/>
            <person name="Rohde M."/>
            <person name="Tindall B.J."/>
            <person name="Goeker M."/>
            <person name="Bristow J."/>
            <person name="Eisen J.A."/>
            <person name="Markowitz V."/>
            <person name="Hugenholtz P."/>
            <person name="Kyrpides N.C."/>
            <person name="Klenk H.-P."/>
            <person name="Chen F."/>
        </authorList>
    </citation>
    <scope>NUCLEOTIDE SEQUENCE [LARGE SCALE GENOMIC DNA]</scope>
    <source>
        <strain evidence="2">ATCC 33905 / DSM 74 / LMG 10896 / Claus 1</strain>
    </source>
</reference>
<dbReference type="EMBL" id="CP001769">
    <property type="protein sequence ID" value="ADB38888.1"/>
    <property type="molecule type" value="Genomic_DNA"/>
</dbReference>
<protein>
    <recommendedName>
        <fullName evidence="3">DUF3024 domain-containing protein</fullName>
    </recommendedName>
</protein>
<dbReference type="HOGENOM" id="CLU_161337_1_0_10"/>
<dbReference type="eggNOG" id="ENOG5032TDX">
    <property type="taxonomic scope" value="Bacteria"/>
</dbReference>
<dbReference type="AlphaFoldDB" id="D2QJH5"/>
<accession>D2QJH5</accession>
<evidence type="ECO:0000313" key="1">
    <source>
        <dbReference type="EMBL" id="ADB38888.1"/>
    </source>
</evidence>
<evidence type="ECO:0008006" key="3">
    <source>
        <dbReference type="Google" id="ProtNLM"/>
    </source>
</evidence>
<dbReference type="Proteomes" id="UP000002028">
    <property type="component" value="Chromosome"/>
</dbReference>
<dbReference type="STRING" id="504472.Slin_2874"/>
<keyword evidence="2" id="KW-1185">Reference proteome</keyword>
<dbReference type="Pfam" id="PF11225">
    <property type="entry name" value="DUF3024"/>
    <property type="match status" value="1"/>
</dbReference>
<proteinExistence type="predicted"/>
<dbReference type="RefSeq" id="WP_012927418.1">
    <property type="nucleotide sequence ID" value="NC_013730.1"/>
</dbReference>
<dbReference type="KEGG" id="sli:Slin_2874"/>
<name>D2QJH5_SPILD</name>
<dbReference type="InterPro" id="IPR021388">
    <property type="entry name" value="DUF3024"/>
</dbReference>
<evidence type="ECO:0000313" key="2">
    <source>
        <dbReference type="Proteomes" id="UP000002028"/>
    </source>
</evidence>
<organism evidence="1 2">
    <name type="scientific">Spirosoma linguale (strain ATCC 33905 / DSM 74 / LMG 10896 / Claus 1)</name>
    <dbReference type="NCBI Taxonomy" id="504472"/>
    <lineage>
        <taxon>Bacteria</taxon>
        <taxon>Pseudomonadati</taxon>
        <taxon>Bacteroidota</taxon>
        <taxon>Cytophagia</taxon>
        <taxon>Cytophagales</taxon>
        <taxon>Cytophagaceae</taxon>
        <taxon>Spirosoma</taxon>
    </lineage>
</organism>
<gene>
    <name evidence="1" type="ordered locus">Slin_2874</name>
</gene>